<dbReference type="Pfam" id="PF00126">
    <property type="entry name" value="HTH_1"/>
    <property type="match status" value="1"/>
</dbReference>
<dbReference type="Gene3D" id="1.10.10.10">
    <property type="entry name" value="Winged helix-like DNA-binding domain superfamily/Winged helix DNA-binding domain"/>
    <property type="match status" value="1"/>
</dbReference>
<dbReference type="EMBL" id="CP011110">
    <property type="protein sequence ID" value="AKA24972.1"/>
    <property type="molecule type" value="Genomic_DNA"/>
</dbReference>
<dbReference type="PRINTS" id="PR00039">
    <property type="entry name" value="HTHLYSR"/>
</dbReference>
<dbReference type="InterPro" id="IPR050389">
    <property type="entry name" value="LysR-type_TF"/>
</dbReference>
<dbReference type="GO" id="GO:0003677">
    <property type="term" value="F:DNA binding"/>
    <property type="evidence" value="ECO:0007669"/>
    <property type="project" value="UniProtKB-KW"/>
</dbReference>
<dbReference type="Gene3D" id="3.40.190.10">
    <property type="entry name" value="Periplasmic binding protein-like II"/>
    <property type="match status" value="2"/>
</dbReference>
<evidence type="ECO:0000256" key="2">
    <source>
        <dbReference type="ARBA" id="ARBA00023015"/>
    </source>
</evidence>
<evidence type="ECO:0000256" key="3">
    <source>
        <dbReference type="ARBA" id="ARBA00023125"/>
    </source>
</evidence>
<feature type="domain" description="HTH lysR-type" evidence="5">
    <location>
        <begin position="4"/>
        <end position="61"/>
    </location>
</feature>
<protein>
    <submittedName>
        <fullName evidence="6">LysR family transcriptional regulator</fullName>
    </submittedName>
</protein>
<dbReference type="PANTHER" id="PTHR30118:SF15">
    <property type="entry name" value="TRANSCRIPTIONAL REGULATORY PROTEIN"/>
    <property type="match status" value="1"/>
</dbReference>
<dbReference type="KEGG" id="pcz:PCL1606_35210"/>
<dbReference type="InterPro" id="IPR036388">
    <property type="entry name" value="WH-like_DNA-bd_sf"/>
</dbReference>
<evidence type="ECO:0000256" key="4">
    <source>
        <dbReference type="ARBA" id="ARBA00023163"/>
    </source>
</evidence>
<evidence type="ECO:0000256" key="1">
    <source>
        <dbReference type="ARBA" id="ARBA00009437"/>
    </source>
</evidence>
<organism evidence="6 7">
    <name type="scientific">Pseudomonas chlororaphis</name>
    <dbReference type="NCBI Taxonomy" id="587753"/>
    <lineage>
        <taxon>Bacteria</taxon>
        <taxon>Pseudomonadati</taxon>
        <taxon>Pseudomonadota</taxon>
        <taxon>Gammaproteobacteria</taxon>
        <taxon>Pseudomonadales</taxon>
        <taxon>Pseudomonadaceae</taxon>
        <taxon>Pseudomonas</taxon>
    </lineage>
</organism>
<dbReference type="InterPro" id="IPR000847">
    <property type="entry name" value="LysR_HTH_N"/>
</dbReference>
<dbReference type="InterPro" id="IPR005119">
    <property type="entry name" value="LysR_subst-bd"/>
</dbReference>
<evidence type="ECO:0000313" key="7">
    <source>
        <dbReference type="Proteomes" id="UP000032748"/>
    </source>
</evidence>
<dbReference type="OrthoDB" id="8839911at2"/>
<name>A0A0D5Y1V1_9PSED</name>
<evidence type="ECO:0000259" key="5">
    <source>
        <dbReference type="PROSITE" id="PS50931"/>
    </source>
</evidence>
<dbReference type="CDD" id="cd08459">
    <property type="entry name" value="PBP2_DntR_NahR_LinR_like"/>
    <property type="match status" value="1"/>
</dbReference>
<dbReference type="PANTHER" id="PTHR30118">
    <property type="entry name" value="HTH-TYPE TRANSCRIPTIONAL REGULATOR LEUO-RELATED"/>
    <property type="match status" value="1"/>
</dbReference>
<dbReference type="InterPro" id="IPR036390">
    <property type="entry name" value="WH_DNA-bd_sf"/>
</dbReference>
<dbReference type="SUPFAM" id="SSF46785">
    <property type="entry name" value="Winged helix' DNA-binding domain"/>
    <property type="match status" value="1"/>
</dbReference>
<dbReference type="PROSITE" id="PS50931">
    <property type="entry name" value="HTH_LYSR"/>
    <property type="match status" value="1"/>
</dbReference>
<keyword evidence="2" id="KW-0805">Transcription regulation</keyword>
<dbReference type="Proteomes" id="UP000032748">
    <property type="component" value="Chromosome"/>
</dbReference>
<dbReference type="AlphaFoldDB" id="A0A0D5Y1V1"/>
<dbReference type="GO" id="GO:0003700">
    <property type="term" value="F:DNA-binding transcription factor activity"/>
    <property type="evidence" value="ECO:0007669"/>
    <property type="project" value="InterPro"/>
</dbReference>
<dbReference type="PATRIC" id="fig|587753.10.peg.3508"/>
<comment type="similarity">
    <text evidence="1">Belongs to the LysR transcriptional regulatory family.</text>
</comment>
<keyword evidence="4" id="KW-0804">Transcription</keyword>
<dbReference type="Pfam" id="PF03466">
    <property type="entry name" value="LysR_substrate"/>
    <property type="match status" value="1"/>
</dbReference>
<accession>A0A0D5Y1V1</accession>
<gene>
    <name evidence="6" type="ORF">PCL1606_35210</name>
</gene>
<reference evidence="6 7" key="1">
    <citation type="journal article" date="2015" name="Mol. Plant Microbe Interact.">
        <title>Comparative Genomic Analysis of Pseudomonas chlororaphis PCL1606 Reveals New Insight into Antifungal Compounds Involved in Biocontrol.</title>
        <authorList>
            <person name="Calderon C.E."/>
            <person name="Ramos C."/>
            <person name="de Vicente A."/>
            <person name="Cazorla F.M."/>
        </authorList>
    </citation>
    <scope>NUCLEOTIDE SEQUENCE [LARGE SCALE GENOMIC DNA]</scope>
    <source>
        <strain evidence="6 7">PCL1606</strain>
    </source>
</reference>
<dbReference type="SUPFAM" id="SSF53850">
    <property type="entry name" value="Periplasmic binding protein-like II"/>
    <property type="match status" value="1"/>
</dbReference>
<keyword evidence="3" id="KW-0238">DNA-binding</keyword>
<evidence type="ECO:0000313" key="6">
    <source>
        <dbReference type="EMBL" id="AKA24972.1"/>
    </source>
</evidence>
<sequence>MSHIDLNLIRTFVTLYEARSVTLAAERLFVTQPSVSYGLARLRELFDDALFSRTRDGIQPTFVAEQLYGTLRESLTRIEGAVQSCRQFDPASTERRFRIALSDLGEMGFLPLILARLNQEAPLAEVEVLPLQVDQAGEWLASGKADAAICRHPVPGTRSQVLISERYVCLLSARHPRIDQQLSLDQFLAERHVTVTRTTGHGSIDDALKSIHAQRRISLHVPHFSVLQKIIPGTELLAVLPAQIARLFIQEGDLKMLELPFPVAEFEVSLHWHPNSDSSAALRWFCATVADAIIHGQAQADG</sequence>
<proteinExistence type="inferred from homology"/>
<dbReference type="RefSeq" id="WP_045883744.1">
    <property type="nucleotide sequence ID" value="NZ_CP011110.1"/>
</dbReference>